<feature type="coiled-coil region" evidence="3">
    <location>
        <begin position="5171"/>
        <end position="5205"/>
    </location>
</feature>
<feature type="compositionally biased region" description="Basic and acidic residues" evidence="4">
    <location>
        <begin position="1203"/>
        <end position="1218"/>
    </location>
</feature>
<dbReference type="InterPro" id="IPR016135">
    <property type="entry name" value="UBQ-conjugating_enzyme/RWD"/>
</dbReference>
<dbReference type="PANTHER" id="PTHR46116">
    <property type="entry name" value="(E3-INDEPENDENT) E2 UBIQUITIN-CONJUGATING ENZYME"/>
    <property type="match status" value="1"/>
</dbReference>
<feature type="region of interest" description="Disordered" evidence="4">
    <location>
        <begin position="428"/>
        <end position="470"/>
    </location>
</feature>
<feature type="compositionally biased region" description="Low complexity" evidence="4">
    <location>
        <begin position="4714"/>
        <end position="4745"/>
    </location>
</feature>
<dbReference type="FunFam" id="3.10.110.10:FF:000014">
    <property type="entry name" value="Baculoviral IAP repeat-containing protein 6"/>
    <property type="match status" value="1"/>
</dbReference>
<feature type="region of interest" description="Disordered" evidence="4">
    <location>
        <begin position="1181"/>
        <end position="1230"/>
    </location>
</feature>
<dbReference type="Pfam" id="PF00653">
    <property type="entry name" value="BIR"/>
    <property type="match status" value="1"/>
</dbReference>
<reference evidence="7" key="1">
    <citation type="submission" date="2022-11" db="UniProtKB">
        <authorList>
            <consortium name="WormBaseParasite"/>
        </authorList>
    </citation>
    <scope>IDENTIFICATION</scope>
</reference>
<dbReference type="GO" id="GO:0004869">
    <property type="term" value="F:cysteine-type endopeptidase inhibitor activity"/>
    <property type="evidence" value="ECO:0007669"/>
    <property type="project" value="TreeGrafter"/>
</dbReference>
<dbReference type="WBParaSite" id="PgR005X_g150_t02">
    <property type="protein sequence ID" value="PgR005X_g150_t02"/>
    <property type="gene ID" value="PgR005X_g150"/>
</dbReference>
<proteinExistence type="predicted"/>
<dbReference type="SUPFAM" id="SSF57924">
    <property type="entry name" value="Inhibitor of apoptosis (IAP) repeat"/>
    <property type="match status" value="1"/>
</dbReference>
<evidence type="ECO:0000313" key="7">
    <source>
        <dbReference type="WBParaSite" id="PgR005X_g150_t02"/>
    </source>
</evidence>
<dbReference type="SMART" id="SM00212">
    <property type="entry name" value="UBCc"/>
    <property type="match status" value="1"/>
</dbReference>
<dbReference type="PROSITE" id="PS50127">
    <property type="entry name" value="UBC_2"/>
    <property type="match status" value="1"/>
</dbReference>
<dbReference type="PANTHER" id="PTHR46116:SF39">
    <property type="entry name" value="BACULOVIRAL IAP REPEAT-CONTAINING PROTEIN 6"/>
    <property type="match status" value="1"/>
</dbReference>
<dbReference type="SUPFAM" id="SSF54495">
    <property type="entry name" value="UBC-like"/>
    <property type="match status" value="1"/>
</dbReference>
<feature type="region of interest" description="Disordered" evidence="4">
    <location>
        <begin position="670"/>
        <end position="689"/>
    </location>
</feature>
<feature type="region of interest" description="Disordered" evidence="4">
    <location>
        <begin position="1525"/>
        <end position="1545"/>
    </location>
</feature>
<feature type="coiled-coil region" evidence="3">
    <location>
        <begin position="2004"/>
        <end position="2031"/>
    </location>
</feature>
<dbReference type="GO" id="GO:0016740">
    <property type="term" value="F:transferase activity"/>
    <property type="evidence" value="ECO:0007669"/>
    <property type="project" value="UniProtKB-KW"/>
</dbReference>
<evidence type="ECO:0000256" key="4">
    <source>
        <dbReference type="SAM" id="MobiDB-lite"/>
    </source>
</evidence>
<keyword evidence="6" id="KW-1185">Reference proteome</keyword>
<dbReference type="GO" id="GO:0005634">
    <property type="term" value="C:nucleus"/>
    <property type="evidence" value="ECO:0007669"/>
    <property type="project" value="TreeGrafter"/>
</dbReference>
<accession>A0A915AGK9</accession>
<evidence type="ECO:0000256" key="3">
    <source>
        <dbReference type="SAM" id="Coils"/>
    </source>
</evidence>
<name>A0A915AGK9_PARUN</name>
<feature type="compositionally biased region" description="Low complexity" evidence="4">
    <location>
        <begin position="432"/>
        <end position="445"/>
    </location>
</feature>
<evidence type="ECO:0000256" key="2">
    <source>
        <dbReference type="ARBA" id="ARBA00022786"/>
    </source>
</evidence>
<feature type="region of interest" description="Disordered" evidence="4">
    <location>
        <begin position="4861"/>
        <end position="4887"/>
    </location>
</feature>
<feature type="compositionally biased region" description="Polar residues" evidence="4">
    <location>
        <begin position="1526"/>
        <end position="1545"/>
    </location>
</feature>
<keyword evidence="3" id="KW-0175">Coiled coil</keyword>
<organism evidence="6 7">
    <name type="scientific">Parascaris univalens</name>
    <name type="common">Nematode worm</name>
    <dbReference type="NCBI Taxonomy" id="6257"/>
    <lineage>
        <taxon>Eukaryota</taxon>
        <taxon>Metazoa</taxon>
        <taxon>Ecdysozoa</taxon>
        <taxon>Nematoda</taxon>
        <taxon>Chromadorea</taxon>
        <taxon>Rhabditida</taxon>
        <taxon>Spirurina</taxon>
        <taxon>Ascaridomorpha</taxon>
        <taxon>Ascaridoidea</taxon>
        <taxon>Ascarididae</taxon>
        <taxon>Parascaris</taxon>
    </lineage>
</organism>
<evidence type="ECO:0000259" key="5">
    <source>
        <dbReference type="PROSITE" id="PS50127"/>
    </source>
</evidence>
<evidence type="ECO:0000256" key="1">
    <source>
        <dbReference type="ARBA" id="ARBA00022679"/>
    </source>
</evidence>
<sequence length="5260" mass="578796">MSDVHKFSAVTAADAGAQPLKGVDDDRIAISISMEWELPDWLQDACEVSYIESNNTLLFRCKDGSLVVADANFESTVPLATAAYSPTAEVLYDKQNGTIIFLDERSLCFRREYSNVFLIKEALTVQDKTTIRLEIPAEEAAKLIQAATSEETVVLRRPALAAFIAKLSSLLTSVQNASHETIVVEFDGAELLSELRPTEGVTEGQPEVPVEWTSPIWPHVAALAERIRLLLNPEHPYNFEYTPEWKGIDKEVMVSEAARKLTFEHWPHMNYRWALPCQMAEAGFFHQPNKAGDDRVLCFACLVCLVCWEPSDEPWSEHERHSQSCRFIRNNANPNVPLAVTMSALSPFPHHIQPRNPSKFIIATTSNCEWIAIAAEASNRVHLWRSDRVIHASQFFTIDVADSFIAMKTGYVYPEVPRRGPHVTWSDEAVDTTSAQSSSTTSVLTAPSEHSLRAPSNSSSSTSGVNMETQSFASSSTATVNADEMLITAMCTVGNPCVIEQSQLGAGAGSSPSRCHPTIVIGIALDSSKLSRTDRQHGGSAEVCALNSVNSVCGADATPRIVLEGGSGCAEQARTPTYHPFIVVYQIAENGVVYADSGVAGGRSDDTKDEETWCLHPSPGWISALANDKSPTTSEGPKMSKGGDTMYVSKMTSLTETDFAEAMMLVESENEAPEWSTNTGESDYEHTGDQPMLEDEWTTELKGATKFEDKPSGDFIAVNYDPSPVGVVLLQCFRLPSELGESSMKVRTIVPTVNGMNVVVAVSNDSSSSGPAQSAILVYRLIFTHYVTSLEERPFLTCFNIQHAIEQMLVVSTDTFASSASGTNSEQNGPVDDVDNVVIRTSEGEVWLIDVNKNERVKMCEEKVKYIALMDSSKCALLTETGKLCVVQVEQTCSRRAAEEEDEEATVAALLGDMHSSQIAGMSTSSASASAAADECPVAGNTSQISSRTQIYAMQSLTCSNLRKLWELTRSDGGSSLLSTPSAAVAHGAVPGFQVVPPLGWSEIQLHQKFRKNPQHWLRGDRSTRSWHLQPDVHGLPNMQAFEMHLQTGMQISHVNLRFTFHSLCVGCPSVQITVLRRRIVGQPEGSKDVHMKTMSGARPSVFKVDIDEIRNQCDVMAGPLLLSDYVDVGGASSIVQLPARTFSFASNRSHVGSKVVKVQTFYLVLESLSDMSFEQLVAAHKNRDREKTSTQDTSSKMRSWRRRDLLNSEKKSSEQKSRKTISKGNSDLSQTPLQLRKGIEWIEEISITLLKARRGPERHERIQRRMMIETYEFHARLVKLAAGVSRRHGGPHQVTTNGVRLLKEHRALDLIIWLLDNWSVSSSVHYIVGVSSVIADEIDDLIVNGFVYAPRSIAHKWCSLIIHLLYLLKPHDSERYYELLEALMKSLTSTVGRLYLVENAGALHWLLTLTFAALQMCTSLAGRPKCSQMVDDLLIACATTVTSIGEVWNKSWNESVHEKLASKYGLCGLPLELVMYEWPSPMLSLWSRSGTTNNCLVPMGTSVTVMPMPIAVNAGSGVKYPWSSPAPSTSHLTPKQVSGSAAISGPSLTKTATVTSAKEAMAVSAFLNSVTAQDEIDWLDVFNMVLGETNDGLNNTASTTTDGNAANSIVPPPGTGYALNSRFGSNVSEPSTGRDVKKRVFLSPSQLSGLLEVEPLTFACCAASEHVKVENLDTGTITAISSSNTPVVHVASKGPVVMKTADASDLSQTATSVALTSETDLDTFLKANLQSLSARMKKIAMEVNDQCAKDQNASTETGMHTACTDAAQGSTTQGSSASTFGVPTTPKTTPFMTPTPLSPSHLSPINSETNLTILPEEDRMDETRSEELSGESLLCESGRAAKTVLTPAITVVPCDLLKPPPIQVLSIERMAAGARKFVVLDFGVPVLLTDILIPSCTELSSLFVDVWLLGESVDGQRLIASAQIASKSIALQDIAPTMLIRFVKLTYVGRQLFNAPCRVPIGSFFGHRFFSAWQPYACPHMIGQLASYPTLPHPYQQAPPVSIEHLRQLCEDLRCRHQLASNELVNLVEEDADERDVKKVYKECTLLRAQWNVVHGVVRRLTSHQALVPDSHVMEGSWESCGAEQLRVVAEQLFGLLTQSVHLLDLRSAAAYCTTMAVDLDSAPSLMELSDVSPTVEEVSAHHLLSLDMAVRHFTLFCTTALPKLQVDCAIWLFHHGAETPWWPSFFPRVLVELFSSPMQKCDEKVFLLLSFLCNHTVKSTSSQASVMLELLQFIDEILKKSLAEDSKNKNNDERSTLQMGLLCCAILLTSTAFDVILGGKRKLDRWAFAAGEFAFGVAHAASPPVSTERLGDYSRIAAKKNSPLGTIRLPNVTDVDTGAPSPTAAELHSKVQSLWGQHLQHLQTMEAMKASIKGMSKTTKAVDDKLQKKSETKPLKSSFFDRTPGESLTSSSAMHEDQTFTTKFACGSKSSRFPKMTVRQVQDHFEKKLEELNAKLTPDFTSGKIEELIKWAGKSSSLSPLKPRSNRPRQYNIRLRLPLEICESVASGLIRTLCDHTEEIPSGGKLLLCKMVSRICTNASHHTIPLVAVVGDHLDQLIQIGLNSRNAVVMRSAVLSLLEDVIEAEARGYAKIAASCVMEGSASVPSSIYEGIAASDIEEFCRKLTGIEYTKLTEQALQRSTAMKNVDDKKSTGAAAAASAMPFAFAFMKTSREFSIANYDTAPTQDGELDTLIEQAMSLIGPVELSACTVGMSPRSTILRYLCREVITSRLEKGEQFSNVFRWIDGVRYGEARVASAADNVVAYAVKLCSPSLPRDAFPVSEDKQKASISALIACLRNEQNIYNKATKVQGFEDVPLENTSVSFEVEQMEPPVATMSAVVTAAGTGSCGSSSPSVSTSPTIQGGEEENIDELVTNSEVVDADELQTMKALDTFADNMSGNITKDAAAVLVSCDRQEDALIQADDRAISLSTAVAASEEKWKSEGGSRSELLLALPKEKANKQMLLDHIMISFLMQARTISEEVMVQPCSVNVDERAECQLGLRAYIQCLSVDSLADILLRHSRRHLAPWRKRAISRPRAPESESMRLLMGRTLQLATAAISELIKKIPVDASVEYVSALLSFYNDFYEGITFPEVVRRMINEMHLVFPEEGIDAVLAFAAACERPTEQLWTLIMRFLFGIIRSDDATGNHLILSPVFFFVISRLITKSVSRFSESTTVGPAMTSAFGDLVHRLHATSVRETFAIVLMTIISDIFLKTEGFEFLPYPVEMIMQVVRAMRRQPEIYAHLPSETLSRFIWAVIRVTKELLHSDKFVRNEPVSALDASNRADLCFQSVKMMDSEDEVTYEKDDKNNVAADEHVEDAKSEKGTFKPYWSVSQLPFARLNAYESSSQLRFYEEMVGTLLQEVLGYCMGNKTLVANVIRTHPAAIEDLLEVLSSCSFYDRDYDSLFEERRFLNCWKPVSVADYALRLFLLFSDLAGDQLEHLVGLTVECLKHCVTAYAPPGMPKLSKPVAFAVVYMLLMPQNQRVFIDFGGHLIVSSEIKNCIATSMGDWTVPEGGAVVRQLASLATQVAAGEYAIAPRRPPDIKVEGLFNYAPICSIASSSSMAHQLSTLLAAAPPHRRARTANWSYHFYPSEEWLDLTLTLPYQIMLYEVHIRPHPPTLNTGPSAVQLEVCSDPTFSTWTLLAPKMCTLGFSKIRIPTQSFPYPVSAIRIYLRRAPDSTNLGLSQILVLGTSSLQALAVPPSVSCDFRQWLAILDRLCTVEETSIWQYARDLPRCIVALFLGRPLQTGIYRRVCSLFVRIDNPKAKPLTIVQLILNYIAQGRYVASKSLDWLPEVIFTLCSKAAEGTRTPVHVKHQLQVFRQRQLLTGITSILSSTLLFPYNQQEAVAVLMWSASCAIWNNISDEDMHHDTVAVCVEIGTKLIPRLCDVASNVGSKWRTSMCEAASWLLCSLIRCAPTYLPHALRFLGFSGTRDSGYSTGDIPSLEAMTVVGRMCQSATAVRSLLSTSTLQHWTELAITLCEGGDAMRLVALTGVVECLRALCSIEEVVDYLDSPRGSALFRPLITFVAHLATTKMIRSSNTTRRINLENATVGLICKCISVGRGHRERISNILCSLLKNERTLNGAVQQMVLKCVLDDETVTVKLIDEKAPSFFLAFNFKSRMVHPLFGCSRREHVSTVSIYSAFREVLHPCVLPANAGSRSTSKRNVDAVAEERTAGAVDAQSKGLIVTYLMCDAYSKRRPVNGDWYVGQFIDAVRSAQPFSRSSIITQSAIDRDTREDAISRQEESASTLGNFTDGYFTLMLKVNTSTIEELKRAVEDELPPFEVPTTTAQHISTLQHFARAGGLAILAQHLQLYQSSSTISTTTVSSRGPVCPKESILGGWLQNYVMQPLMAEPNGYIPVYFPMPDATEEGPTSSMTGFGVAVPSSFADDSSLSYDHDFEFIDMPQSNMSFDFVQKFYPPFASHPHAAVMPNVQKGSSSRVPASSSYSLSTALSPHVVIAFSVLLRLDGYAELLVTYDRIRSKRLLRLAMGVSTFEQGTSSRSVTPSTSTKGAFDDVSSDNDTLALLPFIVLERLFRTQHPDTASGRSLRTAAVKYGVLDILLVCLAHYSHQHHKVEPIRPESLPPAPENVKLTEHLLRASAQMEALRAEAANNANANGYDDRTSATYGGTVTSTAQTQQQNFWAKGTGFGSGTTQQQWNVDAHVMKRKLDEETVTRLLRVLASYIFPRPTWRRGRYSRSRRSTPTSESSAVDGPSPSFGSSSPLPVGRPPSRSVSLSSPTAEVLCDEWSLDASIVELLARSCLLPTICAYLRNDSVLDISRHVEVYEAVVYLVAALARCPAQKNDQGEDALAALLCQCDTGVSLLTMLKKLHGYILAYLSKLYTENVPKQSESNTNKKADESITASTDGTSSKGSEEGLMRLSHIIMHTSTFVSTRVGSDNAKTENSTKTALTTDERYIEAMRGLQFQSISFFSDAGRIPYHYESSLSAVCLTASLGKRTRRLAQEVVTLSNSLPLTASSSVFVRCAEERLDVMKVLITGPSDTPYMNGCFEFDVWFPADYPNSPMHVNLETTGNHTVRFNPNLYNDGKVCLSVLNTWHGRPEERWNPETSSFLQVIVSMQSLILVSEPYFNEPGYERSKCTQAGQQASRDYDANIRQATVRWAMLEMIRHPPVAFRDVIMSHFWLKRYEIISQITEWIKETESQIEEQRGAARTLQAHLASLKRHFAALNEEFSRMEPPASLEDDGEQVAPPTPVSTADASGVDAGSAVRQLSVQQTRLATMKVLKL</sequence>
<protein>
    <submittedName>
        <fullName evidence="7">UBC core domain-containing protein</fullName>
    </submittedName>
</protein>
<dbReference type="Pfam" id="PF00179">
    <property type="entry name" value="UQ_con"/>
    <property type="match status" value="1"/>
</dbReference>
<dbReference type="Gene3D" id="1.10.1170.10">
    <property type="entry name" value="Inhibitor Of Apoptosis Protein (2mihbC-IAP-1), Chain A"/>
    <property type="match status" value="1"/>
</dbReference>
<feature type="region of interest" description="Disordered" evidence="4">
    <location>
        <begin position="2396"/>
        <end position="2415"/>
    </location>
</feature>
<dbReference type="Gene3D" id="3.10.110.10">
    <property type="entry name" value="Ubiquitin Conjugating Enzyme"/>
    <property type="match status" value="1"/>
</dbReference>
<feature type="compositionally biased region" description="Polar residues" evidence="4">
    <location>
        <begin position="4875"/>
        <end position="4885"/>
    </location>
</feature>
<feature type="region of interest" description="Disordered" evidence="4">
    <location>
        <begin position="5211"/>
        <end position="5239"/>
    </location>
</feature>
<dbReference type="PROSITE" id="PS50143">
    <property type="entry name" value="BIR_REPEAT_2"/>
    <property type="match status" value="1"/>
</dbReference>
<evidence type="ECO:0000313" key="6">
    <source>
        <dbReference type="Proteomes" id="UP000887569"/>
    </source>
</evidence>
<dbReference type="CDD" id="cd00022">
    <property type="entry name" value="BIR"/>
    <property type="match status" value="1"/>
</dbReference>
<dbReference type="InterPro" id="IPR000608">
    <property type="entry name" value="UBC"/>
</dbReference>
<feature type="region of interest" description="Disordered" evidence="4">
    <location>
        <begin position="1767"/>
        <end position="1786"/>
    </location>
</feature>
<dbReference type="CDD" id="cd23810">
    <property type="entry name" value="UBCc_BIRC6"/>
    <property type="match status" value="1"/>
</dbReference>
<feature type="region of interest" description="Disordered" evidence="4">
    <location>
        <begin position="4707"/>
        <end position="4745"/>
    </location>
</feature>
<dbReference type="GO" id="GO:0043066">
    <property type="term" value="P:negative regulation of apoptotic process"/>
    <property type="evidence" value="ECO:0007669"/>
    <property type="project" value="TreeGrafter"/>
</dbReference>
<dbReference type="InterPro" id="IPR001370">
    <property type="entry name" value="BIR_rpt"/>
</dbReference>
<dbReference type="SMART" id="SM00238">
    <property type="entry name" value="BIR"/>
    <property type="match status" value="1"/>
</dbReference>
<keyword evidence="2" id="KW-0833">Ubl conjugation pathway</keyword>
<keyword evidence="1" id="KW-0808">Transferase</keyword>
<dbReference type="Proteomes" id="UP000887569">
    <property type="component" value="Unplaced"/>
</dbReference>
<feature type="domain" description="UBC core" evidence="5">
    <location>
        <begin position="4970"/>
        <end position="5137"/>
    </location>
</feature>
<feature type="region of interest" description="Disordered" evidence="4">
    <location>
        <begin position="624"/>
        <end position="645"/>
    </location>
</feature>